<name>A0A1R3ITD6_9ROSI</name>
<dbReference type="OrthoDB" id="1000366at2759"/>
<keyword evidence="2" id="KW-1185">Reference proteome</keyword>
<protein>
    <submittedName>
        <fullName evidence="1">Uncharacterized protein</fullName>
    </submittedName>
</protein>
<evidence type="ECO:0000313" key="2">
    <source>
        <dbReference type="Proteomes" id="UP000187203"/>
    </source>
</evidence>
<dbReference type="Proteomes" id="UP000187203">
    <property type="component" value="Unassembled WGS sequence"/>
</dbReference>
<evidence type="ECO:0000313" key="1">
    <source>
        <dbReference type="EMBL" id="OMO85851.1"/>
    </source>
</evidence>
<organism evidence="1 2">
    <name type="scientific">Corchorus olitorius</name>
    <dbReference type="NCBI Taxonomy" id="93759"/>
    <lineage>
        <taxon>Eukaryota</taxon>
        <taxon>Viridiplantae</taxon>
        <taxon>Streptophyta</taxon>
        <taxon>Embryophyta</taxon>
        <taxon>Tracheophyta</taxon>
        <taxon>Spermatophyta</taxon>
        <taxon>Magnoliopsida</taxon>
        <taxon>eudicotyledons</taxon>
        <taxon>Gunneridae</taxon>
        <taxon>Pentapetalae</taxon>
        <taxon>rosids</taxon>
        <taxon>malvids</taxon>
        <taxon>Malvales</taxon>
        <taxon>Malvaceae</taxon>
        <taxon>Grewioideae</taxon>
        <taxon>Apeibeae</taxon>
        <taxon>Corchorus</taxon>
    </lineage>
</organism>
<gene>
    <name evidence="1" type="ORF">COLO4_21410</name>
</gene>
<dbReference type="EMBL" id="AWUE01017658">
    <property type="protein sequence ID" value="OMO85851.1"/>
    <property type="molecule type" value="Genomic_DNA"/>
</dbReference>
<proteinExistence type="predicted"/>
<dbReference type="AlphaFoldDB" id="A0A1R3ITD6"/>
<comment type="caution">
    <text evidence="1">The sequence shown here is derived from an EMBL/GenBank/DDBJ whole genome shotgun (WGS) entry which is preliminary data.</text>
</comment>
<reference evidence="2" key="1">
    <citation type="submission" date="2013-09" db="EMBL/GenBank/DDBJ databases">
        <title>Corchorus olitorius genome sequencing.</title>
        <authorList>
            <person name="Alam M."/>
            <person name="Haque M.S."/>
            <person name="Islam M.S."/>
            <person name="Emdad E.M."/>
            <person name="Islam M.M."/>
            <person name="Ahmed B."/>
            <person name="Halim A."/>
            <person name="Hossen Q.M.M."/>
            <person name="Hossain M.Z."/>
            <person name="Ahmed R."/>
            <person name="Khan M.M."/>
            <person name="Islam R."/>
            <person name="Rashid M.M."/>
            <person name="Khan S.A."/>
            <person name="Rahman M.S."/>
            <person name="Alam M."/>
            <person name="Yahiya A.S."/>
            <person name="Khan M.S."/>
            <person name="Azam M.S."/>
            <person name="Haque T."/>
            <person name="Lashkar M.Z.H."/>
            <person name="Akhand A.I."/>
            <person name="Morshed G."/>
            <person name="Roy S."/>
            <person name="Uddin K.S."/>
            <person name="Rabeya T."/>
            <person name="Hossain A.S."/>
            <person name="Chowdhury A."/>
            <person name="Snigdha A.R."/>
            <person name="Mortoza M.S."/>
            <person name="Matin S.A."/>
            <person name="Hoque S.M.E."/>
            <person name="Islam M.K."/>
            <person name="Roy D.K."/>
            <person name="Haider R."/>
            <person name="Moosa M.M."/>
            <person name="Elias S.M."/>
            <person name="Hasan A.M."/>
            <person name="Jahan S."/>
            <person name="Shafiuddin M."/>
            <person name="Mahmood N."/>
            <person name="Shommy N.S."/>
        </authorList>
    </citation>
    <scope>NUCLEOTIDE SEQUENCE [LARGE SCALE GENOMIC DNA]</scope>
    <source>
        <strain evidence="2">cv. O-4</strain>
    </source>
</reference>
<accession>A0A1R3ITD6</accession>
<sequence>MLSCALEFKQVFPRFAQRDSNYKFLPSDDDWLRLEEVYSFLTLFNEVTNIIPDPRNKMVLINFAYQAIYTRDEAARQTGILLENLKNLYKEYLLMLIQQQMMWNYDKMMSQTVGGSSAGLLVSGRNF</sequence>